<reference evidence="2 3" key="1">
    <citation type="submission" date="2019-08" db="EMBL/GenBank/DDBJ databases">
        <title>In-depth cultivation of the pig gut microbiome towards novel bacterial diversity and tailored functional studies.</title>
        <authorList>
            <person name="Wylensek D."/>
            <person name="Hitch T.C.A."/>
            <person name="Clavel T."/>
        </authorList>
    </citation>
    <scope>NUCLEOTIDE SEQUENCE [LARGE SCALE GENOMIC DNA]</scope>
    <source>
        <strain evidence="2 3">Oil+RF-744-WCA-WT-11</strain>
    </source>
</reference>
<protein>
    <submittedName>
        <fullName evidence="2">DUF4956 domain-containing protein</fullName>
    </submittedName>
</protein>
<keyword evidence="1" id="KW-0472">Membrane</keyword>
<evidence type="ECO:0000256" key="1">
    <source>
        <dbReference type="SAM" id="Phobius"/>
    </source>
</evidence>
<dbReference type="InterPro" id="IPR032531">
    <property type="entry name" value="DUF4956"/>
</dbReference>
<dbReference type="AlphaFoldDB" id="A0A6L5X3Q9"/>
<keyword evidence="3" id="KW-1185">Reference proteome</keyword>
<organism evidence="2 3">
    <name type="scientific">Porcincola intestinalis</name>
    <dbReference type="NCBI Taxonomy" id="2606632"/>
    <lineage>
        <taxon>Bacteria</taxon>
        <taxon>Bacillati</taxon>
        <taxon>Bacillota</taxon>
        <taxon>Clostridia</taxon>
        <taxon>Lachnospirales</taxon>
        <taxon>Lachnospiraceae</taxon>
        <taxon>Porcincola</taxon>
    </lineage>
</organism>
<keyword evidence="1" id="KW-1133">Transmembrane helix</keyword>
<dbReference type="EMBL" id="VULZ01000003">
    <property type="protein sequence ID" value="MSS14235.1"/>
    <property type="molecule type" value="Genomic_DNA"/>
</dbReference>
<feature type="transmembrane region" description="Helical" evidence="1">
    <location>
        <begin position="96"/>
        <end position="129"/>
    </location>
</feature>
<name>A0A6L5X3Q9_9FIRM</name>
<feature type="transmembrane region" description="Helical" evidence="1">
    <location>
        <begin position="51"/>
        <end position="76"/>
    </location>
</feature>
<comment type="caution">
    <text evidence="2">The sequence shown here is derived from an EMBL/GenBank/DDBJ whole genome shotgun (WGS) entry which is preliminary data.</text>
</comment>
<evidence type="ECO:0000313" key="2">
    <source>
        <dbReference type="EMBL" id="MSS14235.1"/>
    </source>
</evidence>
<gene>
    <name evidence="2" type="ORF">FYJ35_04115</name>
</gene>
<proteinExistence type="predicted"/>
<keyword evidence="1" id="KW-0812">Transmembrane</keyword>
<dbReference type="RefSeq" id="WP_154523610.1">
    <property type="nucleotide sequence ID" value="NZ_JAXFDQ010000006.1"/>
</dbReference>
<accession>A0A6L5X3Q9</accession>
<dbReference type="Pfam" id="PF16316">
    <property type="entry name" value="DUF4956"/>
    <property type="match status" value="1"/>
</dbReference>
<dbReference type="Proteomes" id="UP000481852">
    <property type="component" value="Unassembled WGS sequence"/>
</dbReference>
<evidence type="ECO:0000313" key="3">
    <source>
        <dbReference type="Proteomes" id="UP000481852"/>
    </source>
</evidence>
<feature type="transmembrane region" description="Helical" evidence="1">
    <location>
        <begin position="12"/>
        <end position="39"/>
    </location>
</feature>
<sequence length="225" mass="24467">MFTSIISNSSDSITFTTAMICLAAALVLGLVFSAVYMYCSERFTKNFVVTLALLPAMVATVIFMTNGSLGSAVAVAGAFSLVRFRSVPGTSREILSIFFAMTIGLACGMGQLAFAAVFTVLLSGCFVLLMKSSYAGKGNGERSLRVTIPENLDYTEIFDDIFIKYTTGSRLERVKTVGLGSMYELSYMITMKNEKDQKAMLDEIRARNGNLSVVYGRVAENVQEL</sequence>